<comment type="caution">
    <text evidence="1">The sequence shown here is derived from an EMBL/GenBank/DDBJ whole genome shotgun (WGS) entry which is preliminary data.</text>
</comment>
<dbReference type="EMBL" id="ML994210">
    <property type="protein sequence ID" value="KAF2197671.1"/>
    <property type="molecule type" value="Genomic_DNA"/>
</dbReference>
<dbReference type="AlphaFoldDB" id="A0A9P4JDY3"/>
<reference evidence="1" key="1">
    <citation type="journal article" date="2020" name="Stud. Mycol.">
        <title>101 Dothideomycetes genomes: a test case for predicting lifestyles and emergence of pathogens.</title>
        <authorList>
            <person name="Haridas S."/>
            <person name="Albert R."/>
            <person name="Binder M."/>
            <person name="Bloem J."/>
            <person name="Labutti K."/>
            <person name="Salamov A."/>
            <person name="Andreopoulos B."/>
            <person name="Baker S."/>
            <person name="Barry K."/>
            <person name="Bills G."/>
            <person name="Bluhm B."/>
            <person name="Cannon C."/>
            <person name="Castanera R."/>
            <person name="Culley D."/>
            <person name="Daum C."/>
            <person name="Ezra D."/>
            <person name="Gonzalez J."/>
            <person name="Henrissat B."/>
            <person name="Kuo A."/>
            <person name="Liang C."/>
            <person name="Lipzen A."/>
            <person name="Lutzoni F."/>
            <person name="Magnuson J."/>
            <person name="Mondo S."/>
            <person name="Nolan M."/>
            <person name="Ohm R."/>
            <person name="Pangilinan J."/>
            <person name="Park H.-J."/>
            <person name="Ramirez L."/>
            <person name="Alfaro M."/>
            <person name="Sun H."/>
            <person name="Tritt A."/>
            <person name="Yoshinaga Y."/>
            <person name="Zwiers L.-H."/>
            <person name="Turgeon B."/>
            <person name="Goodwin S."/>
            <person name="Spatafora J."/>
            <person name="Crous P."/>
            <person name="Grigoriev I."/>
        </authorList>
    </citation>
    <scope>NUCLEOTIDE SEQUENCE</scope>
    <source>
        <strain evidence="1">ATCC 74209</strain>
    </source>
</reference>
<sequence>MRNDTNPPCTYSHPPFALPKSPPATTGYWNCCQCGSQTLHDLLWHMTCPECAHGRCMNCAIELSGCDEGV</sequence>
<evidence type="ECO:0000313" key="1">
    <source>
        <dbReference type="EMBL" id="KAF2197671.1"/>
    </source>
</evidence>
<dbReference type="Proteomes" id="UP000799536">
    <property type="component" value="Unassembled WGS sequence"/>
</dbReference>
<keyword evidence="2" id="KW-1185">Reference proteome</keyword>
<protein>
    <submittedName>
        <fullName evidence="1">Uncharacterized protein</fullName>
    </submittedName>
</protein>
<proteinExistence type="predicted"/>
<name>A0A9P4JDY3_9PLEO</name>
<evidence type="ECO:0000313" key="2">
    <source>
        <dbReference type="Proteomes" id="UP000799536"/>
    </source>
</evidence>
<accession>A0A9P4JDY3</accession>
<gene>
    <name evidence="1" type="ORF">GQ43DRAFT_444056</name>
</gene>
<organism evidence="1 2">
    <name type="scientific">Delitschia confertaspora ATCC 74209</name>
    <dbReference type="NCBI Taxonomy" id="1513339"/>
    <lineage>
        <taxon>Eukaryota</taxon>
        <taxon>Fungi</taxon>
        <taxon>Dikarya</taxon>
        <taxon>Ascomycota</taxon>
        <taxon>Pezizomycotina</taxon>
        <taxon>Dothideomycetes</taxon>
        <taxon>Pleosporomycetidae</taxon>
        <taxon>Pleosporales</taxon>
        <taxon>Delitschiaceae</taxon>
        <taxon>Delitschia</taxon>
    </lineage>
</organism>